<dbReference type="EMBL" id="CP144745">
    <property type="protein sequence ID" value="WVZ50456.1"/>
    <property type="molecule type" value="Genomic_DNA"/>
</dbReference>
<dbReference type="FunFam" id="3.30.420.10:FF:000032">
    <property type="entry name" value="Retrovirus-related Pol polyprotein from transposon 297-like Protein"/>
    <property type="match status" value="1"/>
</dbReference>
<dbReference type="PANTHER" id="PTHR37984">
    <property type="entry name" value="PROTEIN CBG26694"/>
    <property type="match status" value="1"/>
</dbReference>
<dbReference type="SUPFAM" id="SSF53098">
    <property type="entry name" value="Ribonuclease H-like"/>
    <property type="match status" value="1"/>
</dbReference>
<evidence type="ECO:0000313" key="9">
    <source>
        <dbReference type="Proteomes" id="UP001341281"/>
    </source>
</evidence>
<keyword evidence="6" id="KW-0695">RNA-directed DNA polymerase</keyword>
<dbReference type="GO" id="GO:0016787">
    <property type="term" value="F:hydrolase activity"/>
    <property type="evidence" value="ECO:0007669"/>
    <property type="project" value="UniProtKB-KW"/>
</dbReference>
<gene>
    <name evidence="8" type="ORF">U9M48_001707</name>
</gene>
<evidence type="ECO:0000256" key="5">
    <source>
        <dbReference type="ARBA" id="ARBA00022801"/>
    </source>
</evidence>
<dbReference type="InterPro" id="IPR012337">
    <property type="entry name" value="RNaseH-like_sf"/>
</dbReference>
<evidence type="ECO:0000256" key="6">
    <source>
        <dbReference type="ARBA" id="ARBA00022918"/>
    </source>
</evidence>
<keyword evidence="9" id="KW-1185">Reference proteome</keyword>
<dbReference type="SUPFAM" id="SSF56672">
    <property type="entry name" value="DNA/RNA polymerases"/>
    <property type="match status" value="1"/>
</dbReference>
<dbReference type="AlphaFoldDB" id="A0AAQ3PIP1"/>
<dbReference type="Gene3D" id="1.10.340.70">
    <property type="match status" value="1"/>
</dbReference>
<organism evidence="8 9">
    <name type="scientific">Paspalum notatum var. saurae</name>
    <dbReference type="NCBI Taxonomy" id="547442"/>
    <lineage>
        <taxon>Eukaryota</taxon>
        <taxon>Viridiplantae</taxon>
        <taxon>Streptophyta</taxon>
        <taxon>Embryophyta</taxon>
        <taxon>Tracheophyta</taxon>
        <taxon>Spermatophyta</taxon>
        <taxon>Magnoliopsida</taxon>
        <taxon>Liliopsida</taxon>
        <taxon>Poales</taxon>
        <taxon>Poaceae</taxon>
        <taxon>PACMAD clade</taxon>
        <taxon>Panicoideae</taxon>
        <taxon>Andropogonodae</taxon>
        <taxon>Paspaleae</taxon>
        <taxon>Paspalinae</taxon>
        <taxon>Paspalum</taxon>
    </lineage>
</organism>
<dbReference type="InterPro" id="IPR001584">
    <property type="entry name" value="Integrase_cat-core"/>
</dbReference>
<evidence type="ECO:0000256" key="4">
    <source>
        <dbReference type="ARBA" id="ARBA00022759"/>
    </source>
</evidence>
<dbReference type="PROSITE" id="PS50994">
    <property type="entry name" value="INTEGRASE"/>
    <property type="match status" value="1"/>
</dbReference>
<dbReference type="InterPro" id="IPR036397">
    <property type="entry name" value="RNaseH_sf"/>
</dbReference>
<protein>
    <recommendedName>
        <fullName evidence="7">Integrase catalytic domain-containing protein</fullName>
    </recommendedName>
</protein>
<dbReference type="GO" id="GO:0003964">
    <property type="term" value="F:RNA-directed DNA polymerase activity"/>
    <property type="evidence" value="ECO:0007669"/>
    <property type="project" value="UniProtKB-KW"/>
</dbReference>
<sequence>MGVLASSPASAAAARPSAAGITAARPNGHRVDLNSRVDGFRVVTTLDHLPANGASSAPNSHPHFMGLDHSVLGARTYGRDSDSCRGKLPKLHFPRKRWPDHSAVPHSHGRIHIKPNDQVQLCRCLYHCLLGRRSGHPMQNASRPILPVDTLLKIAGQHYALIIVLVACASNVQRNGPRVIAVRKLFNCMQYKNYWNSFNLKMMLLQTPVNKTYQLETDACATGVGAVLLEQGHPLAYLSKALGPKSQGLSTYEKEYLDILLAVQQWRHYLQFQEFTIFTDQRSLVQLTDQRLHTLWEQKVFTKLLALQYKVVYKKGKENRVADALSRKTLHDSQCAAISVSSPQWVKEALLSSYEADEFATSLLTKLSIDPAAVPHFTLDNGVLHFKQLLWIGNNSSLRIKLMSACHDNVTYSRMKKLFAWPGMKSDVHRYVRGCSICQLSKSDRAKLPGLLQPLPVPDSAWQVISLDFVEGLPTSCGYNCILVVVDYFTKYGHFLPLCHPFTAVSVAKLFVQQVYRLHGLPLAIVSDRDRIFTSTFWLELFRLADVQLRMSSAYHPQSDRQTERLNQTMETFIRCFVNACPSKWYDWLPLAEFWYNSSDHSSIGRSPFQALYGYSPRHFGINSTDAIPSNGLDDWCREHAVMQALIKQQLGRSRLRMKRQDDKNLSEREFNVGDLVFLKLHPISKHHWHRVPTRSWHTSSLAPSEYWLALVRWRTSWSFLLPALFTLFFMCLS</sequence>
<dbReference type="InterPro" id="IPR041588">
    <property type="entry name" value="Integrase_H2C2"/>
</dbReference>
<keyword evidence="5" id="KW-0378">Hydrolase</keyword>
<dbReference type="InterPro" id="IPR041373">
    <property type="entry name" value="RT_RNaseH"/>
</dbReference>
<proteinExistence type="predicted"/>
<dbReference type="Gene3D" id="3.30.420.10">
    <property type="entry name" value="Ribonuclease H-like superfamily/Ribonuclease H"/>
    <property type="match status" value="1"/>
</dbReference>
<dbReference type="GO" id="GO:0003676">
    <property type="term" value="F:nucleic acid binding"/>
    <property type="evidence" value="ECO:0007669"/>
    <property type="project" value="InterPro"/>
</dbReference>
<keyword evidence="4" id="KW-0255">Endonuclease</keyword>
<reference evidence="8 9" key="1">
    <citation type="submission" date="2024-02" db="EMBL/GenBank/DDBJ databases">
        <title>High-quality chromosome-scale genome assembly of Pensacola bahiagrass (Paspalum notatum Flugge var. saurae).</title>
        <authorList>
            <person name="Vega J.M."/>
            <person name="Podio M."/>
            <person name="Orjuela J."/>
            <person name="Siena L.A."/>
            <person name="Pessino S.C."/>
            <person name="Combes M.C."/>
            <person name="Mariac C."/>
            <person name="Albertini E."/>
            <person name="Pupilli F."/>
            <person name="Ortiz J.P.A."/>
            <person name="Leblanc O."/>
        </authorList>
    </citation>
    <scope>NUCLEOTIDE SEQUENCE [LARGE SCALE GENOMIC DNA]</scope>
    <source>
        <strain evidence="8">R1</strain>
        <tissue evidence="8">Leaf</tissue>
    </source>
</reference>
<evidence type="ECO:0000313" key="8">
    <source>
        <dbReference type="EMBL" id="WVZ50456.1"/>
    </source>
</evidence>
<name>A0AAQ3PIP1_PASNO</name>
<evidence type="ECO:0000256" key="3">
    <source>
        <dbReference type="ARBA" id="ARBA00022722"/>
    </source>
</evidence>
<dbReference type="Proteomes" id="UP001341281">
    <property type="component" value="Chromosome 01"/>
</dbReference>
<dbReference type="GO" id="GO:0004519">
    <property type="term" value="F:endonuclease activity"/>
    <property type="evidence" value="ECO:0007669"/>
    <property type="project" value="UniProtKB-KW"/>
</dbReference>
<dbReference type="Gene3D" id="3.10.20.370">
    <property type="match status" value="1"/>
</dbReference>
<feature type="domain" description="Integrase catalytic" evidence="7">
    <location>
        <begin position="452"/>
        <end position="616"/>
    </location>
</feature>
<dbReference type="InterPro" id="IPR043502">
    <property type="entry name" value="DNA/RNA_pol_sf"/>
</dbReference>
<evidence type="ECO:0000256" key="1">
    <source>
        <dbReference type="ARBA" id="ARBA00022679"/>
    </source>
</evidence>
<dbReference type="PANTHER" id="PTHR37984:SF5">
    <property type="entry name" value="PROTEIN NYNRIN-LIKE"/>
    <property type="match status" value="1"/>
</dbReference>
<keyword evidence="1" id="KW-0808">Transferase</keyword>
<dbReference type="CDD" id="cd09274">
    <property type="entry name" value="RNase_HI_RT_Ty3"/>
    <property type="match status" value="1"/>
</dbReference>
<dbReference type="GO" id="GO:0015074">
    <property type="term" value="P:DNA integration"/>
    <property type="evidence" value="ECO:0007669"/>
    <property type="project" value="InterPro"/>
</dbReference>
<evidence type="ECO:0000256" key="2">
    <source>
        <dbReference type="ARBA" id="ARBA00022695"/>
    </source>
</evidence>
<dbReference type="Pfam" id="PF17921">
    <property type="entry name" value="Integrase_H2C2"/>
    <property type="match status" value="1"/>
</dbReference>
<dbReference type="Pfam" id="PF17917">
    <property type="entry name" value="RT_RNaseH"/>
    <property type="match status" value="1"/>
</dbReference>
<keyword evidence="2" id="KW-0548">Nucleotidyltransferase</keyword>
<accession>A0AAQ3PIP1</accession>
<evidence type="ECO:0000259" key="7">
    <source>
        <dbReference type="PROSITE" id="PS50994"/>
    </source>
</evidence>
<dbReference type="InterPro" id="IPR050951">
    <property type="entry name" value="Retrovirus_Pol_polyprotein"/>
</dbReference>
<keyword evidence="3" id="KW-0540">Nuclease</keyword>